<keyword evidence="12" id="KW-1185">Reference proteome</keyword>
<evidence type="ECO:0000256" key="7">
    <source>
        <dbReference type="ARBA" id="ARBA00023314"/>
    </source>
</evidence>
<keyword evidence="4 9" id="KW-0808">Transferase</keyword>
<evidence type="ECO:0000256" key="6">
    <source>
        <dbReference type="ARBA" id="ARBA00023163"/>
    </source>
</evidence>
<dbReference type="SMART" id="SM01311">
    <property type="entry name" value="RPOL_N"/>
    <property type="match status" value="1"/>
</dbReference>
<evidence type="ECO:0000256" key="9">
    <source>
        <dbReference type="RuleBase" id="RU003805"/>
    </source>
</evidence>
<protein>
    <recommendedName>
        <fullName evidence="2 9">DNA-directed RNA polymerase</fullName>
        <ecNumber evidence="2 9">2.7.7.6</ecNumber>
    </recommendedName>
</protein>
<keyword evidence="7" id="KW-1195">Viral transcription</keyword>
<dbReference type="InterPro" id="IPR046950">
    <property type="entry name" value="DNA-dir_Rpol_C_phage-type"/>
</dbReference>
<dbReference type="PROSITE" id="PS00489">
    <property type="entry name" value="RNA_POL_PHAGE_2"/>
    <property type="match status" value="1"/>
</dbReference>
<dbReference type="InterPro" id="IPR037159">
    <property type="entry name" value="RNA_POL_N_sf"/>
</dbReference>
<evidence type="ECO:0000313" key="11">
    <source>
        <dbReference type="EMBL" id="UUG66285.1"/>
    </source>
</evidence>
<dbReference type="PANTHER" id="PTHR10102">
    <property type="entry name" value="DNA-DIRECTED RNA POLYMERASE, MITOCHONDRIAL"/>
    <property type="match status" value="1"/>
</dbReference>
<evidence type="ECO:0000256" key="3">
    <source>
        <dbReference type="ARBA" id="ARBA00022478"/>
    </source>
</evidence>
<keyword evidence="5 9" id="KW-0548">Nucleotidyltransferase</keyword>
<comment type="function">
    <text evidence="9">DNA-dependent RNA polymerase catalyzes the transcription of DNA into RNA using the four ribonucleoside triphosphates as substrates.</text>
</comment>
<sequence length="913" mass="102322">MTSAIVAPEAPKVKKSAVAIGNKSVELNDFSDVVIAQKPFKMLAAEYGEALAAEQLRLEHEAYGLGEERFLKMLARQIESGEIADNAAAKPLVATLVPRLAKRLEDWIDESYFQIDPETGLKKGKRGKRSVSQRILKDVDPMKVAALTIRSLLGSLCSNAGHGSPLVGLAIKLGHDLQDELRFSRLRELEAKHFKEHVEKQLSKRVGIHYRKEFLKVIEADMLDKKLMGGQSWTKWESDDVLQVGVKLVELTIEATGLIRMEREGAGIAHADSENIYITDEYIDALLMRSASLAGISPVYQPCVVPPKPWVEFSGGGYWAVGRRPLKFVRTRHKKGAKRYRDVHMPDVYDAVNIAQATPWKVNQKVLDVANVITNWKNCPVADIPRLEREELPIRPDDIDTNEVSLKLWKKEAAGIYRRDKARVSKRLSIEFMLQQANKFSHYDAIWFPANLDWRGRVYSVPSFNPQGNDLVKGMLTFASGKPIGADGLYWLKIHGANCAGVDKVPFPERIDFIESNRANILASAEDPLVNTWWAEQDSPFCFLAFCFEYQMVHTTGLGYVCNLPLAFDGSCSGIQHFSAILRDEEGGAAVNLIPSETVQDIYRIVADKVNKELMKLSISGSDDEVQVITNKDTGEVTERLKLGTKSLSNQWLKFGVTRKVTKRPVMTLAYGAKKFGFSQQISEDTIRPALDSGEGLMFTHPTQSASFMAQLIWDAVGTTVVAAVEAMSWLQSAAKLLAAEVKDKDGNILRNRCPIHWVTPDGFPVWQEYCLQTAYRLNLMFLGQFRYQPTRMVDTNEIDAKAQEAGIAPNFVHSQDGNHLRMTVRHAHNRYGIKNFALIHDSFGTIPADAGNLFKAVRESMVSIYESNDVLLDFYEQFCDQLHETQLEKMPPIPVKGKLNLSDILKSDFAFA</sequence>
<evidence type="ECO:0000256" key="4">
    <source>
        <dbReference type="ARBA" id="ARBA00022679"/>
    </source>
</evidence>
<name>A0AAX3BQS1_9CAUD</name>
<dbReference type="GO" id="GO:0003677">
    <property type="term" value="F:DNA binding"/>
    <property type="evidence" value="ECO:0007669"/>
    <property type="project" value="InterPro"/>
</dbReference>
<accession>A0AAX3BQS1</accession>
<evidence type="ECO:0000256" key="1">
    <source>
        <dbReference type="ARBA" id="ARBA00009493"/>
    </source>
</evidence>
<evidence type="ECO:0000256" key="8">
    <source>
        <dbReference type="ARBA" id="ARBA00048552"/>
    </source>
</evidence>
<evidence type="ECO:0000256" key="5">
    <source>
        <dbReference type="ARBA" id="ARBA00022695"/>
    </source>
</evidence>
<dbReference type="GO" id="GO:0000428">
    <property type="term" value="C:DNA-directed RNA polymerase complex"/>
    <property type="evidence" value="ECO:0007669"/>
    <property type="project" value="UniProtKB-KW"/>
</dbReference>
<dbReference type="Gene3D" id="1.10.1320.10">
    <property type="entry name" value="DNA-directed RNA polymerase, N-terminal domain"/>
    <property type="match status" value="1"/>
</dbReference>
<dbReference type="Gene3D" id="1.10.150.20">
    <property type="entry name" value="5' to 3' exonuclease, C-terminal subdomain"/>
    <property type="match status" value="1"/>
</dbReference>
<dbReference type="Pfam" id="PF14700">
    <property type="entry name" value="RPOL_N"/>
    <property type="match status" value="1"/>
</dbReference>
<dbReference type="InterPro" id="IPR002092">
    <property type="entry name" value="DNA-dir_Rpol_phage-type"/>
</dbReference>
<proteinExistence type="inferred from homology"/>
<dbReference type="InterPro" id="IPR029262">
    <property type="entry name" value="RPOL_N"/>
</dbReference>
<feature type="domain" description="DNA-directed RNA polymerase N-terminal" evidence="10">
    <location>
        <begin position="53"/>
        <end position="357"/>
    </location>
</feature>
<dbReference type="SUPFAM" id="SSF56672">
    <property type="entry name" value="DNA/RNA polymerases"/>
    <property type="match status" value="1"/>
</dbReference>
<dbReference type="PROSITE" id="PS00900">
    <property type="entry name" value="RNA_POL_PHAGE_1"/>
    <property type="match status" value="1"/>
</dbReference>
<dbReference type="GO" id="GO:0003899">
    <property type="term" value="F:DNA-directed RNA polymerase activity"/>
    <property type="evidence" value="ECO:0007669"/>
    <property type="project" value="UniProtKB-EC"/>
</dbReference>
<dbReference type="GO" id="GO:0019083">
    <property type="term" value="P:viral transcription"/>
    <property type="evidence" value="ECO:0007669"/>
    <property type="project" value="UniProtKB-KW"/>
</dbReference>
<evidence type="ECO:0000256" key="2">
    <source>
        <dbReference type="ARBA" id="ARBA00012418"/>
    </source>
</evidence>
<dbReference type="GO" id="GO:0006351">
    <property type="term" value="P:DNA-templated transcription"/>
    <property type="evidence" value="ECO:0007669"/>
    <property type="project" value="InterPro"/>
</dbReference>
<keyword evidence="6 9" id="KW-0804">Transcription</keyword>
<dbReference type="Pfam" id="PF00940">
    <property type="entry name" value="RNA_pol"/>
    <property type="match status" value="1"/>
</dbReference>
<dbReference type="Gene3D" id="1.10.287.280">
    <property type="match status" value="1"/>
</dbReference>
<dbReference type="EMBL" id="ON995367">
    <property type="protein sequence ID" value="UUG66285.1"/>
    <property type="molecule type" value="Genomic_DNA"/>
</dbReference>
<comment type="catalytic activity">
    <reaction evidence="8 9">
        <text>RNA(n) + a ribonucleoside 5'-triphosphate = RNA(n+1) + diphosphate</text>
        <dbReference type="Rhea" id="RHEA:21248"/>
        <dbReference type="Rhea" id="RHEA-COMP:14527"/>
        <dbReference type="Rhea" id="RHEA-COMP:17342"/>
        <dbReference type="ChEBI" id="CHEBI:33019"/>
        <dbReference type="ChEBI" id="CHEBI:61557"/>
        <dbReference type="ChEBI" id="CHEBI:140395"/>
        <dbReference type="EC" id="2.7.7.6"/>
    </reaction>
</comment>
<evidence type="ECO:0000313" key="12">
    <source>
        <dbReference type="Proteomes" id="UP001299972"/>
    </source>
</evidence>
<comment type="similarity">
    <text evidence="1 9">Belongs to the phage and mitochondrial RNA polymerase family.</text>
</comment>
<dbReference type="PANTHER" id="PTHR10102:SF0">
    <property type="entry name" value="DNA-DIRECTED RNA POLYMERASE, MITOCHONDRIAL"/>
    <property type="match status" value="1"/>
</dbReference>
<organism evidence="11 12">
    <name type="scientific">Pectobacterium phage vB_PcaP_P15_PC2B6</name>
    <dbReference type="NCBI Taxonomy" id="2968434"/>
    <lineage>
        <taxon>Viruses</taxon>
        <taxon>Duplodnaviria</taxon>
        <taxon>Heunggongvirae</taxon>
        <taxon>Uroviricota</taxon>
        <taxon>Caudoviricetes</taxon>
        <taxon>Autographivirales</taxon>
        <taxon>Autotranscriptaviridae</taxon>
        <taxon>Studiervirinae</taxon>
        <taxon>Unyawovirus</taxon>
        <taxon>Unyawovirus PC2B6</taxon>
    </lineage>
</organism>
<dbReference type="InterPro" id="IPR024075">
    <property type="entry name" value="DNA-dir_RNA_pol_helix_hairp_sf"/>
</dbReference>
<dbReference type="Gene3D" id="1.10.287.260">
    <property type="match status" value="1"/>
</dbReference>
<dbReference type="EC" id="2.7.7.6" evidence="2 9"/>
<reference evidence="11 12" key="1">
    <citation type="submission" date="2022-07" db="EMBL/GenBank/DDBJ databases">
        <title>T7-like phage vB_PcaP_P15_PC2B6 infecting Pectobacterium carotovorum is a new member of the genus Unyawovirus.</title>
        <authorList>
            <person name="Naligama K.N."/>
            <person name="Halmillawewa A.P."/>
        </authorList>
    </citation>
    <scope>NUCLEOTIDE SEQUENCE [LARGE SCALE GENOMIC DNA]</scope>
</reference>
<gene>
    <name evidence="11" type="ORF">CPT_P15_006</name>
</gene>
<dbReference type="InterPro" id="IPR043502">
    <property type="entry name" value="DNA/RNA_pol_sf"/>
</dbReference>
<keyword evidence="3 9" id="KW-0240">DNA-directed RNA polymerase</keyword>
<evidence type="ECO:0000259" key="10">
    <source>
        <dbReference type="SMART" id="SM01311"/>
    </source>
</evidence>
<dbReference type="Proteomes" id="UP001299972">
    <property type="component" value="Segment"/>
</dbReference>